<feature type="domain" description="Transposase IS4-like" evidence="1">
    <location>
        <begin position="131"/>
        <end position="311"/>
    </location>
</feature>
<dbReference type="KEGG" id="mez:Mtc_0621"/>
<dbReference type="AlphaFoldDB" id="H8I6R4"/>
<gene>
    <name evidence="2" type="primary">tnp-7</name>
    <name evidence="2" type="ordered locus">Mtc_0621</name>
</gene>
<evidence type="ECO:0000259" key="1">
    <source>
        <dbReference type="Pfam" id="PF01609"/>
    </source>
</evidence>
<protein>
    <submittedName>
        <fullName evidence="2">Transposase DDE domain protein</fullName>
    </submittedName>
</protein>
<dbReference type="HOGENOM" id="CLU_062982_1_2_2"/>
<keyword evidence="3" id="KW-1185">Reference proteome</keyword>
<dbReference type="EMBL" id="CP003243">
    <property type="protein sequence ID" value="AFC99384.1"/>
    <property type="molecule type" value="Genomic_DNA"/>
</dbReference>
<dbReference type="Proteomes" id="UP000005233">
    <property type="component" value="Chromosome"/>
</dbReference>
<dbReference type="InterPro" id="IPR002559">
    <property type="entry name" value="Transposase_11"/>
</dbReference>
<name>H8I6R4_METCZ</name>
<dbReference type="NCBIfam" id="NF033579">
    <property type="entry name" value="transpos_IS5_2"/>
    <property type="match status" value="1"/>
</dbReference>
<dbReference type="PANTHER" id="PTHR34631">
    <property type="match status" value="1"/>
</dbReference>
<dbReference type="InterPro" id="IPR053172">
    <property type="entry name" value="Tn903_transposase"/>
</dbReference>
<evidence type="ECO:0000313" key="3">
    <source>
        <dbReference type="Proteomes" id="UP000005233"/>
    </source>
</evidence>
<dbReference type="GO" id="GO:0006313">
    <property type="term" value="P:DNA transposition"/>
    <property type="evidence" value="ECO:0007669"/>
    <property type="project" value="InterPro"/>
</dbReference>
<accession>H8I6R4</accession>
<dbReference type="eggNOG" id="arCOG10890">
    <property type="taxonomic scope" value="Archaea"/>
</dbReference>
<dbReference type="GO" id="GO:0004803">
    <property type="term" value="F:transposase activity"/>
    <property type="evidence" value="ECO:0007669"/>
    <property type="project" value="InterPro"/>
</dbReference>
<dbReference type="InterPro" id="IPR053520">
    <property type="entry name" value="Transposase_Tn903"/>
</dbReference>
<dbReference type="Pfam" id="PF01609">
    <property type="entry name" value="DDE_Tnp_1"/>
    <property type="match status" value="1"/>
</dbReference>
<evidence type="ECO:0000313" key="2">
    <source>
        <dbReference type="EMBL" id="AFC99384.1"/>
    </source>
</evidence>
<dbReference type="PANTHER" id="PTHR34631:SF3">
    <property type="entry name" value="ISSOD12 TRANSPOSASE TNPA_ISSOD12"/>
    <property type="match status" value="1"/>
</dbReference>
<proteinExistence type="predicted"/>
<sequence>MVYGFFVVFMRKKRGGRWGKKYEDKRDWKEYNEELVRRGELYLSLDFLERWGEEVRKMNEGKRGRPFRFPEAFVEWMALLHVWFFMPFRQMEGFLRALSQHAPLEPADYTTLFKRIKGLKLDLSSTIVAGSDVVIAVDSTGIRVTNRGEWMREKWNNHRGWIKVHLSVDVESKQILGLEITNEEVGDADMFPSLLEQSKANSKGVIKVLADGAYDDRHAFNLLKKGGIESGIKTRSNASTKSHGSLYRAQCVRERQNLGYKEWSKKKGYGKRWGVEGVISVVKRIFGETVRAASIQGMYREMRTKLLAYNILLNMI</sequence>
<dbReference type="GO" id="GO:0003677">
    <property type="term" value="F:DNA binding"/>
    <property type="evidence" value="ECO:0007669"/>
    <property type="project" value="InterPro"/>
</dbReference>
<organism evidence="2 3">
    <name type="scientific">Methanocella conradii (strain DSM 24694 / JCM 17849 / CGMCC 1.5162 / HZ254)</name>
    <dbReference type="NCBI Taxonomy" id="1041930"/>
    <lineage>
        <taxon>Archaea</taxon>
        <taxon>Methanobacteriati</taxon>
        <taxon>Methanobacteriota</taxon>
        <taxon>Stenosarchaea group</taxon>
        <taxon>Methanomicrobia</taxon>
        <taxon>Methanocellales</taxon>
        <taxon>Methanocellaceae</taxon>
        <taxon>Methanocella</taxon>
    </lineage>
</organism>
<dbReference type="eggNOG" id="arCOG02754">
    <property type="taxonomic scope" value="Archaea"/>
</dbReference>
<reference evidence="2 3" key="1">
    <citation type="journal article" date="2012" name="J. Bacteriol.">
        <title>Complete genome sequence of a thermophilic methanogen, Methanocella conradii HZ254, isolated from Chinese rice field soil.</title>
        <authorList>
            <person name="Lu Z."/>
            <person name="Lu Y."/>
        </authorList>
    </citation>
    <scope>NUCLEOTIDE SEQUENCE [LARGE SCALE GENOMIC DNA]</scope>
    <source>
        <strain evidence="3">DSM 24694 / JCM 17849 / CGMCC 1.5162 / HZ254</strain>
    </source>
</reference>